<evidence type="ECO:0000313" key="2">
    <source>
        <dbReference type="Proteomes" id="UP000225706"/>
    </source>
</evidence>
<organism evidence="1 2">
    <name type="scientific">Stylophora pistillata</name>
    <name type="common">Smooth cauliflower coral</name>
    <dbReference type="NCBI Taxonomy" id="50429"/>
    <lineage>
        <taxon>Eukaryota</taxon>
        <taxon>Metazoa</taxon>
        <taxon>Cnidaria</taxon>
        <taxon>Anthozoa</taxon>
        <taxon>Hexacorallia</taxon>
        <taxon>Scleractinia</taxon>
        <taxon>Astrocoeniina</taxon>
        <taxon>Pocilloporidae</taxon>
        <taxon>Stylophora</taxon>
    </lineage>
</organism>
<gene>
    <name evidence="1" type="ORF">AWC38_SpisGene10484</name>
</gene>
<accession>A0A2B4S8P6</accession>
<dbReference type="EMBL" id="LSMT01000164">
    <property type="protein sequence ID" value="PFX24902.1"/>
    <property type="molecule type" value="Genomic_DNA"/>
</dbReference>
<evidence type="ECO:0000313" key="1">
    <source>
        <dbReference type="EMBL" id="PFX24902.1"/>
    </source>
</evidence>
<protein>
    <submittedName>
        <fullName evidence="1">Uncharacterized protein</fullName>
    </submittedName>
</protein>
<dbReference type="Proteomes" id="UP000225706">
    <property type="component" value="Unassembled WGS sequence"/>
</dbReference>
<dbReference type="AlphaFoldDB" id="A0A2B4S8P6"/>
<reference evidence="2" key="1">
    <citation type="journal article" date="2017" name="bioRxiv">
        <title>Comparative analysis of the genomes of Stylophora pistillata and Acropora digitifera provides evidence for extensive differences between species of corals.</title>
        <authorList>
            <person name="Voolstra C.R."/>
            <person name="Li Y."/>
            <person name="Liew Y.J."/>
            <person name="Baumgarten S."/>
            <person name="Zoccola D."/>
            <person name="Flot J.-F."/>
            <person name="Tambutte S."/>
            <person name="Allemand D."/>
            <person name="Aranda M."/>
        </authorList>
    </citation>
    <scope>NUCLEOTIDE SEQUENCE [LARGE SCALE GENOMIC DNA]</scope>
</reference>
<sequence>MAAAHDLDCQDLEEFLDSMRQCFDEVEKELNDERNSILLDYLESRLEDHFQVVHAIAIVIQSASDSRSDELKQLVEDLLSVSQSLLQEIHTTKIQREINERSSPAWVPSREARTGGRPRFSITKEQIETFRETGMNWKGIAALLGISESTMYRRRQEFGLHESFVEITDEELYTVEKAKETLFKRYQRSHPDDRLLRYSSTDLPLSSMRDSAVCYPGDPRAHSSSAQWYEMKPLSPLSAPTSRFSDGFPPPGAVTDVTFSCCNDLDTSLGETMSCEREPTAVATEDIKGETSPSSAEDTQISVDHGHMQAESPSIVHCSSQLYEVEVSLSSAPASRFSDVEEMVNSVMYPTLSYRNDSKTYVDAVKKEIPASSSTPESPTNQTQGLLSENVTLATAAKNLTSESPVSSAGTSQVSVNCINTGPDLSSSTLQCSAPLYELEPPLSPSASASKFSDIDSPVGSVTDVPLNYHSASSTSFDETEFKSVSSFNPDSLRNLWWGFSCVSEPSAVGTRDIARESSPSTAGDNRSTVSPLTVAISDYCKYANSSFDETEVKLVSSFTSGSPTSQWRDVSCNCELPARPTREVTGRSASSYADFSQLNLGRNPTELDVSSLNLQYSTPLYEIEPSSSFSAPATKFSDVDLPVIVVKDATSIYSDDFDENFRETEIVKTLFYEGNT</sequence>
<proteinExistence type="predicted"/>
<keyword evidence="2" id="KW-1185">Reference proteome</keyword>
<comment type="caution">
    <text evidence="1">The sequence shown here is derived from an EMBL/GenBank/DDBJ whole genome shotgun (WGS) entry which is preliminary data.</text>
</comment>
<name>A0A2B4S8P6_STYPI</name>